<sequence length="373" mass="43120">MSCNPSSSTHCSSGSQTKETFPLENNEDRNRESAGHQELIPICNKFQFGNPQMKGFTISTISDVYHRSGAEIITCFSIFDANFEDFNGGCALTFPNIVREKICEKDLTTILNVRSHGVLGGTYHCGGIRREYEHRSQTIYRIFDEIRKIVKENTNWGDRWGLSDDMVFDGSIDYYGGDYYDDEEGSDDEEESDNEGESDNEDYDEWENEDRVDKKERLNRRYVICDYNNIPVLFYTDDFIDLEQGNAISLSSVPINFIIGKYFIAIPLYINDTFRGYAVAQKKLWNMAGYQAGVAIFTTFQYTLPSSYGESYREFVKDNSCDPNKHPPYLVGNFKMSIKCTKCERNCLDEECNDGIDRYNFCVLESRRYFRPR</sequence>
<feature type="region of interest" description="Disordered" evidence="1">
    <location>
        <begin position="1"/>
        <end position="34"/>
    </location>
</feature>
<name>A0A8D8UUK7_9HEMI</name>
<evidence type="ECO:0000256" key="1">
    <source>
        <dbReference type="SAM" id="MobiDB-lite"/>
    </source>
</evidence>
<organism evidence="2">
    <name type="scientific">Cacopsylla melanoneura</name>
    <dbReference type="NCBI Taxonomy" id="428564"/>
    <lineage>
        <taxon>Eukaryota</taxon>
        <taxon>Metazoa</taxon>
        <taxon>Ecdysozoa</taxon>
        <taxon>Arthropoda</taxon>
        <taxon>Hexapoda</taxon>
        <taxon>Insecta</taxon>
        <taxon>Pterygota</taxon>
        <taxon>Neoptera</taxon>
        <taxon>Paraneoptera</taxon>
        <taxon>Hemiptera</taxon>
        <taxon>Sternorrhyncha</taxon>
        <taxon>Psylloidea</taxon>
        <taxon>Psyllidae</taxon>
        <taxon>Psyllinae</taxon>
        <taxon>Cacopsylla</taxon>
    </lineage>
</organism>
<feature type="region of interest" description="Disordered" evidence="1">
    <location>
        <begin position="179"/>
        <end position="210"/>
    </location>
</feature>
<reference evidence="2" key="1">
    <citation type="submission" date="2021-05" db="EMBL/GenBank/DDBJ databases">
        <authorList>
            <person name="Alioto T."/>
            <person name="Alioto T."/>
            <person name="Gomez Garrido J."/>
        </authorList>
    </citation>
    <scope>NUCLEOTIDE SEQUENCE</scope>
</reference>
<protein>
    <submittedName>
        <fullName evidence="2">Uncharacterized protein</fullName>
    </submittedName>
</protein>
<accession>A0A8D8UUK7</accession>
<proteinExistence type="predicted"/>
<feature type="compositionally biased region" description="Low complexity" evidence="1">
    <location>
        <begin position="1"/>
        <end position="15"/>
    </location>
</feature>
<dbReference type="EMBL" id="HBUF01348217">
    <property type="protein sequence ID" value="CAG6711436.1"/>
    <property type="molecule type" value="Transcribed_RNA"/>
</dbReference>
<feature type="compositionally biased region" description="Acidic residues" evidence="1">
    <location>
        <begin position="179"/>
        <end position="208"/>
    </location>
</feature>
<dbReference type="AlphaFoldDB" id="A0A8D8UUK7"/>
<evidence type="ECO:0000313" key="2">
    <source>
        <dbReference type="EMBL" id="CAG6711436.1"/>
    </source>
</evidence>